<comment type="similarity">
    <text evidence="11">Belongs to the SEDS family. FtsW subfamily.</text>
</comment>
<dbReference type="GO" id="GO:0015648">
    <property type="term" value="F:lipid-linked peptidoglycan transporter activity"/>
    <property type="evidence" value="ECO:0007669"/>
    <property type="project" value="TreeGrafter"/>
</dbReference>
<proteinExistence type="inferred from homology"/>
<dbReference type="GO" id="GO:0005886">
    <property type="term" value="C:plasma membrane"/>
    <property type="evidence" value="ECO:0007669"/>
    <property type="project" value="TreeGrafter"/>
</dbReference>
<feature type="transmembrane region" description="Helical" evidence="18">
    <location>
        <begin position="351"/>
        <end position="376"/>
    </location>
</feature>
<feature type="transmembrane region" description="Helical" evidence="18">
    <location>
        <begin position="218"/>
        <end position="248"/>
    </location>
</feature>
<keyword evidence="6" id="KW-0573">Peptidoglycan synthesis</keyword>
<dbReference type="Proteomes" id="UP000310263">
    <property type="component" value="Unassembled WGS sequence"/>
</dbReference>
<protein>
    <recommendedName>
        <fullName evidence="12">Probable peptidoglycan glycosyltransferase FtsW</fullName>
        <ecNumber evidence="14">2.4.99.28</ecNumber>
    </recommendedName>
    <alternativeName>
        <fullName evidence="13">Cell division protein FtsW</fullName>
    </alternativeName>
    <alternativeName>
        <fullName evidence="10">Cell wall polymerase</fullName>
    </alternativeName>
    <alternativeName>
        <fullName evidence="9">Peptidoglycan polymerase</fullName>
    </alternativeName>
</protein>
<keyword evidence="7 18" id="KW-1133">Transmembrane helix</keyword>
<dbReference type="Pfam" id="PF01098">
    <property type="entry name" value="FTSW_RODA_SPOVE"/>
    <property type="match status" value="1"/>
</dbReference>
<feature type="transmembrane region" description="Helical" evidence="18">
    <location>
        <begin position="160"/>
        <end position="177"/>
    </location>
</feature>
<evidence type="ECO:0000256" key="5">
    <source>
        <dbReference type="ARBA" id="ARBA00022960"/>
    </source>
</evidence>
<evidence type="ECO:0000256" key="16">
    <source>
        <dbReference type="ARBA" id="ARBA00049966"/>
    </source>
</evidence>
<gene>
    <name evidence="19" type="ORF">E5334_08345</name>
</gene>
<reference evidence="19 20" key="1">
    <citation type="submission" date="2019-04" db="EMBL/GenBank/DDBJ databases">
        <title>Microbes associate with the intestines of laboratory mice.</title>
        <authorList>
            <person name="Navarre W."/>
            <person name="Wong E."/>
            <person name="Huang K."/>
            <person name="Tropini C."/>
            <person name="Ng K."/>
            <person name="Yu B."/>
        </authorList>
    </citation>
    <scope>NUCLEOTIDE SEQUENCE [LARGE SCALE GENOMIC DNA]</scope>
    <source>
        <strain evidence="19 20">NM07_P-09</strain>
    </source>
</reference>
<feature type="transmembrane region" description="Helical" evidence="18">
    <location>
        <begin position="280"/>
        <end position="300"/>
    </location>
</feature>
<keyword evidence="2" id="KW-0328">Glycosyltransferase</keyword>
<dbReference type="GO" id="GO:0009252">
    <property type="term" value="P:peptidoglycan biosynthetic process"/>
    <property type="evidence" value="ECO:0007669"/>
    <property type="project" value="UniProtKB-KW"/>
</dbReference>
<keyword evidence="5" id="KW-0133">Cell shape</keyword>
<evidence type="ECO:0000256" key="11">
    <source>
        <dbReference type="ARBA" id="ARBA00038053"/>
    </source>
</evidence>
<evidence type="ECO:0000256" key="8">
    <source>
        <dbReference type="ARBA" id="ARBA00023136"/>
    </source>
</evidence>
<dbReference type="GO" id="GO:0032153">
    <property type="term" value="C:cell division site"/>
    <property type="evidence" value="ECO:0007669"/>
    <property type="project" value="TreeGrafter"/>
</dbReference>
<feature type="transmembrane region" description="Helical" evidence="18">
    <location>
        <begin position="53"/>
        <end position="73"/>
    </location>
</feature>
<feature type="region of interest" description="Disordered" evidence="17">
    <location>
        <begin position="1"/>
        <end position="24"/>
    </location>
</feature>
<dbReference type="OrthoDB" id="9768187at2"/>
<evidence type="ECO:0000256" key="14">
    <source>
        <dbReference type="ARBA" id="ARBA00044770"/>
    </source>
</evidence>
<name>A0A4S2EY29_9ACTN</name>
<dbReference type="EC" id="2.4.99.28" evidence="14"/>
<keyword evidence="20" id="KW-1185">Reference proteome</keyword>
<evidence type="ECO:0000256" key="7">
    <source>
        <dbReference type="ARBA" id="ARBA00022989"/>
    </source>
</evidence>
<evidence type="ECO:0000313" key="20">
    <source>
        <dbReference type="Proteomes" id="UP000310263"/>
    </source>
</evidence>
<comment type="subcellular location">
    <subcellularLocation>
        <location evidence="1">Membrane</location>
        <topology evidence="1">Multi-pass membrane protein</topology>
    </subcellularLocation>
</comment>
<evidence type="ECO:0000256" key="18">
    <source>
        <dbReference type="SAM" id="Phobius"/>
    </source>
</evidence>
<evidence type="ECO:0000256" key="1">
    <source>
        <dbReference type="ARBA" id="ARBA00004141"/>
    </source>
</evidence>
<comment type="caution">
    <text evidence="19">The sequence shown here is derived from an EMBL/GenBank/DDBJ whole genome shotgun (WGS) entry which is preliminary data.</text>
</comment>
<dbReference type="GO" id="GO:0051301">
    <property type="term" value="P:cell division"/>
    <property type="evidence" value="ECO:0007669"/>
    <property type="project" value="InterPro"/>
</dbReference>
<evidence type="ECO:0000256" key="12">
    <source>
        <dbReference type="ARBA" id="ARBA00041185"/>
    </source>
</evidence>
<feature type="compositionally biased region" description="Polar residues" evidence="17">
    <location>
        <begin position="457"/>
        <end position="470"/>
    </location>
</feature>
<evidence type="ECO:0000256" key="2">
    <source>
        <dbReference type="ARBA" id="ARBA00022676"/>
    </source>
</evidence>
<feature type="transmembrane region" description="Helical" evidence="18">
    <location>
        <begin position="119"/>
        <end position="140"/>
    </location>
</feature>
<comment type="function">
    <text evidence="16">Peptidoglycan polymerase that is essential for cell division.</text>
</comment>
<dbReference type="AlphaFoldDB" id="A0A4S2EY29"/>
<evidence type="ECO:0000256" key="6">
    <source>
        <dbReference type="ARBA" id="ARBA00022984"/>
    </source>
</evidence>
<feature type="compositionally biased region" description="Basic and acidic residues" evidence="17">
    <location>
        <begin position="529"/>
        <end position="545"/>
    </location>
</feature>
<evidence type="ECO:0000256" key="9">
    <source>
        <dbReference type="ARBA" id="ARBA00032370"/>
    </source>
</evidence>
<evidence type="ECO:0000256" key="10">
    <source>
        <dbReference type="ARBA" id="ARBA00033270"/>
    </source>
</evidence>
<keyword evidence="8 18" id="KW-0472">Membrane</keyword>
<accession>A0A4S2EY29</accession>
<feature type="transmembrane region" description="Helical" evidence="18">
    <location>
        <begin position="382"/>
        <end position="404"/>
    </location>
</feature>
<dbReference type="EMBL" id="SRYE01000005">
    <property type="protein sequence ID" value="TGY61408.1"/>
    <property type="molecule type" value="Genomic_DNA"/>
</dbReference>
<feature type="transmembrane region" description="Helical" evidence="18">
    <location>
        <begin position="189"/>
        <end position="206"/>
    </location>
</feature>
<evidence type="ECO:0000256" key="3">
    <source>
        <dbReference type="ARBA" id="ARBA00022679"/>
    </source>
</evidence>
<dbReference type="GO" id="GO:0008955">
    <property type="term" value="F:peptidoglycan glycosyltransferase activity"/>
    <property type="evidence" value="ECO:0007669"/>
    <property type="project" value="UniProtKB-EC"/>
</dbReference>
<feature type="compositionally biased region" description="Polar residues" evidence="17">
    <location>
        <begin position="1"/>
        <end position="14"/>
    </location>
</feature>
<evidence type="ECO:0000256" key="15">
    <source>
        <dbReference type="ARBA" id="ARBA00049902"/>
    </source>
</evidence>
<dbReference type="PANTHER" id="PTHR30474:SF2">
    <property type="entry name" value="PEPTIDOGLYCAN GLYCOSYLTRANSFERASE FTSW-RELATED"/>
    <property type="match status" value="1"/>
</dbReference>
<evidence type="ECO:0000313" key="19">
    <source>
        <dbReference type="EMBL" id="TGY61408.1"/>
    </source>
</evidence>
<feature type="transmembrane region" description="Helical" evidence="18">
    <location>
        <begin position="320"/>
        <end position="339"/>
    </location>
</feature>
<evidence type="ECO:0000256" key="4">
    <source>
        <dbReference type="ARBA" id="ARBA00022692"/>
    </source>
</evidence>
<dbReference type="PANTHER" id="PTHR30474">
    <property type="entry name" value="CELL CYCLE PROTEIN"/>
    <property type="match status" value="1"/>
</dbReference>
<keyword evidence="3" id="KW-0808">Transferase</keyword>
<sequence length="552" mass="59050">MPMTSRSNVSSQPQESRRRTPAPNGLLGRIGAWLDDADRRILGVPARIMEPRLFFILAVVGLVALGLVMVYSASSIKGLLSDGENPSAFFNTQLRSCVLGVVFCVVLAKLDYRKLMSGWPLYVLCLLSVGLLLGVHLFGLDSHGATRWIRLGPISFQPSEFAKIYVVAAAAAILAQFWGDQAHWDFKDFAWKGGLMVALPLALILFQPDKGTTLVLGLVILSLALMAGVPTRLVMGIAAICAVGYLALSLKDDYSRQRLLVMFDPWADSNKTGYQLTQGFYGFGSGGLLGVGLGLGRQKYGYLPEAHNDMVFAVIGEELGLVGCLVVFVLFGVLLVAGLRIAKQAPDLMGTLLASGITLLIFYSMVLNVAGVIGIFPQSGKALPFISYGGTALMAALMQVGVILSVSFHSRLPETVHDQRRRSLKVAAGASRRASGVEGSTAGEAQPRSLRLVEGGSSRQGSEARPQNTLGSGRGSAASAAEKRPSAKRVTSSSLAPKPRPRRSTGGWERIDLGPSSTERLRPRSGPQVRERGGSGRGSQKDPNRRNHGRHS</sequence>
<dbReference type="InterPro" id="IPR001182">
    <property type="entry name" value="FtsW/RodA"/>
</dbReference>
<dbReference type="GO" id="GO:0008360">
    <property type="term" value="P:regulation of cell shape"/>
    <property type="evidence" value="ECO:0007669"/>
    <property type="project" value="UniProtKB-KW"/>
</dbReference>
<organism evidence="19 20">
    <name type="scientific">Muricaecibacterium torontonense</name>
    <dbReference type="NCBI Taxonomy" id="3032871"/>
    <lineage>
        <taxon>Bacteria</taxon>
        <taxon>Bacillati</taxon>
        <taxon>Actinomycetota</taxon>
        <taxon>Coriobacteriia</taxon>
        <taxon>Coriobacteriales</taxon>
        <taxon>Atopobiaceae</taxon>
        <taxon>Muricaecibacterium</taxon>
    </lineage>
</organism>
<comment type="catalytic activity">
    <reaction evidence="15">
        <text>[GlcNAc-(1-&gt;4)-Mur2Ac(oyl-L-Ala-gamma-D-Glu-L-Lys-D-Ala-D-Ala)](n)-di-trans,octa-cis-undecaprenyl diphosphate + beta-D-GlcNAc-(1-&gt;4)-Mur2Ac(oyl-L-Ala-gamma-D-Glu-L-Lys-D-Ala-D-Ala)-di-trans,octa-cis-undecaprenyl diphosphate = [GlcNAc-(1-&gt;4)-Mur2Ac(oyl-L-Ala-gamma-D-Glu-L-Lys-D-Ala-D-Ala)](n+1)-di-trans,octa-cis-undecaprenyl diphosphate + di-trans,octa-cis-undecaprenyl diphosphate + H(+)</text>
        <dbReference type="Rhea" id="RHEA:23708"/>
        <dbReference type="Rhea" id="RHEA-COMP:9602"/>
        <dbReference type="Rhea" id="RHEA-COMP:9603"/>
        <dbReference type="ChEBI" id="CHEBI:15378"/>
        <dbReference type="ChEBI" id="CHEBI:58405"/>
        <dbReference type="ChEBI" id="CHEBI:60033"/>
        <dbReference type="ChEBI" id="CHEBI:78435"/>
        <dbReference type="EC" id="2.4.99.28"/>
    </reaction>
</comment>
<evidence type="ECO:0000256" key="17">
    <source>
        <dbReference type="SAM" id="MobiDB-lite"/>
    </source>
</evidence>
<evidence type="ECO:0000256" key="13">
    <source>
        <dbReference type="ARBA" id="ARBA00041418"/>
    </source>
</evidence>
<feature type="region of interest" description="Disordered" evidence="17">
    <location>
        <begin position="419"/>
        <end position="552"/>
    </location>
</feature>
<keyword evidence="4 18" id="KW-0812">Transmembrane</keyword>